<reference evidence="7 8" key="1">
    <citation type="submission" date="2024-09" db="EMBL/GenBank/DDBJ databases">
        <authorList>
            <person name="Sun Q."/>
            <person name="Mori K."/>
        </authorList>
    </citation>
    <scope>NUCLEOTIDE SEQUENCE [LARGE SCALE GENOMIC DNA]</scope>
    <source>
        <strain evidence="7 8">KCTC 23076</strain>
    </source>
</reference>
<keyword evidence="2 7" id="KW-0808">Transferase</keyword>
<dbReference type="Pfam" id="PF00294">
    <property type="entry name" value="PfkB"/>
    <property type="match status" value="1"/>
</dbReference>
<keyword evidence="8" id="KW-1185">Reference proteome</keyword>
<dbReference type="InterPro" id="IPR011611">
    <property type="entry name" value="PfkB_dom"/>
</dbReference>
<dbReference type="InterPro" id="IPR050306">
    <property type="entry name" value="PfkB_Carbo_kinase"/>
</dbReference>
<dbReference type="CDD" id="cd01167">
    <property type="entry name" value="bac_FRK"/>
    <property type="match status" value="1"/>
</dbReference>
<dbReference type="EMBL" id="JBHLTG010000005">
    <property type="protein sequence ID" value="MFC0680503.1"/>
    <property type="molecule type" value="Genomic_DNA"/>
</dbReference>
<keyword evidence="4 7" id="KW-0418">Kinase</keyword>
<dbReference type="PANTHER" id="PTHR43085:SF1">
    <property type="entry name" value="PSEUDOURIDINE KINASE-RELATED"/>
    <property type="match status" value="1"/>
</dbReference>
<comment type="caution">
    <text evidence="7">The sequence shown here is derived from an EMBL/GenBank/DDBJ whole genome shotgun (WGS) entry which is preliminary data.</text>
</comment>
<gene>
    <name evidence="7" type="ORF">ACFFGH_21940</name>
</gene>
<name>A0ABV6RX89_9GAMM</name>
<keyword evidence="5" id="KW-0067">ATP-binding</keyword>
<organism evidence="7 8">
    <name type="scientific">Lysobacter korlensis</name>
    <dbReference type="NCBI Taxonomy" id="553636"/>
    <lineage>
        <taxon>Bacteria</taxon>
        <taxon>Pseudomonadati</taxon>
        <taxon>Pseudomonadota</taxon>
        <taxon>Gammaproteobacteria</taxon>
        <taxon>Lysobacterales</taxon>
        <taxon>Lysobacteraceae</taxon>
        <taxon>Lysobacter</taxon>
    </lineage>
</organism>
<keyword evidence="3" id="KW-0547">Nucleotide-binding</keyword>
<evidence type="ECO:0000256" key="1">
    <source>
        <dbReference type="ARBA" id="ARBA00010688"/>
    </source>
</evidence>
<sequence length="305" mass="31098">MTSVPATDPPSVLVVGEALVDIVRAPDGDREFPGGSPLNVAFGLARLGIATTLQTRIGRDAHGERVRGHLGSAGVALWPGSEDAPRTSTAVARIGADGTASYEFDIRWDVEPIAVPPVFSAVHAGSIAAFLEPGATAVRRTLAGAAGSALVTFDPNIRPALVGARQSALAAFEETVGLAGVVKLSDEDAEWLYPGSDVDDVLARVLDLGADLAVCTLGAAGARLRTRAHAVNVPAVRVPVADTIGAGDSFMSCLLAELLQRDDPPRELDSAALSAVGAMAVRAAAITVGRPGAQPPTAAELGELL</sequence>
<evidence type="ECO:0000256" key="4">
    <source>
        <dbReference type="ARBA" id="ARBA00022777"/>
    </source>
</evidence>
<dbReference type="EC" id="2.7.1.-" evidence="7"/>
<dbReference type="RefSeq" id="WP_386672297.1">
    <property type="nucleotide sequence ID" value="NZ_JBHLTG010000005.1"/>
</dbReference>
<comment type="similarity">
    <text evidence="1">Belongs to the carbohydrate kinase PfkB family.</text>
</comment>
<proteinExistence type="inferred from homology"/>
<feature type="domain" description="Carbohydrate kinase PfkB" evidence="6">
    <location>
        <begin position="11"/>
        <end position="296"/>
    </location>
</feature>
<dbReference type="GO" id="GO:0016301">
    <property type="term" value="F:kinase activity"/>
    <property type="evidence" value="ECO:0007669"/>
    <property type="project" value="UniProtKB-KW"/>
</dbReference>
<evidence type="ECO:0000259" key="6">
    <source>
        <dbReference type="Pfam" id="PF00294"/>
    </source>
</evidence>
<dbReference type="PANTHER" id="PTHR43085">
    <property type="entry name" value="HEXOKINASE FAMILY MEMBER"/>
    <property type="match status" value="1"/>
</dbReference>
<dbReference type="SUPFAM" id="SSF53613">
    <property type="entry name" value="Ribokinase-like"/>
    <property type="match status" value="1"/>
</dbReference>
<evidence type="ECO:0000256" key="3">
    <source>
        <dbReference type="ARBA" id="ARBA00022741"/>
    </source>
</evidence>
<evidence type="ECO:0000313" key="7">
    <source>
        <dbReference type="EMBL" id="MFC0680503.1"/>
    </source>
</evidence>
<evidence type="ECO:0000313" key="8">
    <source>
        <dbReference type="Proteomes" id="UP001589896"/>
    </source>
</evidence>
<protein>
    <submittedName>
        <fullName evidence="7">Carbohydrate kinase</fullName>
        <ecNumber evidence="7">2.7.1.-</ecNumber>
    </submittedName>
</protein>
<dbReference type="InterPro" id="IPR002173">
    <property type="entry name" value="Carboh/pur_kinase_PfkB_CS"/>
</dbReference>
<dbReference type="Gene3D" id="3.40.1190.20">
    <property type="match status" value="1"/>
</dbReference>
<evidence type="ECO:0000256" key="2">
    <source>
        <dbReference type="ARBA" id="ARBA00022679"/>
    </source>
</evidence>
<dbReference type="PROSITE" id="PS00583">
    <property type="entry name" value="PFKB_KINASES_1"/>
    <property type="match status" value="1"/>
</dbReference>
<accession>A0ABV6RX89</accession>
<evidence type="ECO:0000256" key="5">
    <source>
        <dbReference type="ARBA" id="ARBA00022840"/>
    </source>
</evidence>
<dbReference type="InterPro" id="IPR029056">
    <property type="entry name" value="Ribokinase-like"/>
</dbReference>
<dbReference type="Proteomes" id="UP001589896">
    <property type="component" value="Unassembled WGS sequence"/>
</dbReference>